<reference evidence="2 3" key="1">
    <citation type="submission" date="2015-09" db="EMBL/GenBank/DDBJ databases">
        <title>Draft genome sequence of Alicyclobacillus ferrooxydans DSM 22381.</title>
        <authorList>
            <person name="Hemp J."/>
        </authorList>
    </citation>
    <scope>NUCLEOTIDE SEQUENCE [LARGE SCALE GENOMIC DNA]</scope>
    <source>
        <strain evidence="2 3">TC-34</strain>
    </source>
</reference>
<name>A0A0P9C2V8_9BACL</name>
<dbReference type="STRING" id="471514.AN477_22760"/>
<keyword evidence="3" id="KW-1185">Reference proteome</keyword>
<dbReference type="Proteomes" id="UP000050482">
    <property type="component" value="Unassembled WGS sequence"/>
</dbReference>
<dbReference type="AlphaFoldDB" id="A0A0P9C2V8"/>
<proteinExistence type="predicted"/>
<sequence length="393" mass="43828">MPKLMIVTRFFPPTNNGLADHSALLVKCLSKDFDSITVVCEKTEQPVKQSAPGCDRTEVDYCCFTNMRKFVSVVDKVIEETRPDVVIFQYVPHMWGRAGIAVLACTLPLRIRLKFAVPVSTYIHELYYDWSLSPKKLLLSVIHRMQLAIIGCGSSALIVTNEHRRRILARLWGAKVFRVPAGNVSARKPDNERSTVYPWPYITWYGTLSDGQQLETLVEAFCRVALRFVSIRLVLVGAFDVSSPTVQALRSMCASHGYESRLVTYGFAEDDKLSDILSGSILNLHANESGPSGRRGVIAAYLRSGRPFISVDGKETDPEFKQAENVLLVPGSDSNALAEAIEAVLTDESLRQRLEQGARELFKKDYSDEAIRSKLLKAVSSHFSVQDVPGLRI</sequence>
<protein>
    <recommendedName>
        <fullName evidence="1">Glycosyl transferase family 1 domain-containing protein</fullName>
    </recommendedName>
</protein>
<dbReference type="Gene3D" id="3.40.50.2000">
    <property type="entry name" value="Glycogen Phosphorylase B"/>
    <property type="match status" value="2"/>
</dbReference>
<dbReference type="PATRIC" id="fig|471514.4.peg.2083"/>
<dbReference type="RefSeq" id="WP_054971473.1">
    <property type="nucleotide sequence ID" value="NZ_LJCO01000107.1"/>
</dbReference>
<dbReference type="InterPro" id="IPR001296">
    <property type="entry name" value="Glyco_trans_1"/>
</dbReference>
<feature type="domain" description="Glycosyl transferase family 1" evidence="1">
    <location>
        <begin position="201"/>
        <end position="360"/>
    </location>
</feature>
<evidence type="ECO:0000313" key="3">
    <source>
        <dbReference type="Proteomes" id="UP000050482"/>
    </source>
</evidence>
<evidence type="ECO:0000313" key="2">
    <source>
        <dbReference type="EMBL" id="KPV39321.1"/>
    </source>
</evidence>
<dbReference type="OrthoDB" id="9802525at2"/>
<accession>A0A0P9C2V8</accession>
<dbReference type="Pfam" id="PF00534">
    <property type="entry name" value="Glycos_transf_1"/>
    <property type="match status" value="1"/>
</dbReference>
<organism evidence="2 3">
    <name type="scientific">Alicyclobacillus ferrooxydans</name>
    <dbReference type="NCBI Taxonomy" id="471514"/>
    <lineage>
        <taxon>Bacteria</taxon>
        <taxon>Bacillati</taxon>
        <taxon>Bacillota</taxon>
        <taxon>Bacilli</taxon>
        <taxon>Bacillales</taxon>
        <taxon>Alicyclobacillaceae</taxon>
        <taxon>Alicyclobacillus</taxon>
    </lineage>
</organism>
<gene>
    <name evidence="2" type="ORF">AN477_22760</name>
</gene>
<dbReference type="SUPFAM" id="SSF53756">
    <property type="entry name" value="UDP-Glycosyltransferase/glycogen phosphorylase"/>
    <property type="match status" value="1"/>
</dbReference>
<evidence type="ECO:0000259" key="1">
    <source>
        <dbReference type="Pfam" id="PF00534"/>
    </source>
</evidence>
<dbReference type="EMBL" id="LJCO01000107">
    <property type="protein sequence ID" value="KPV39321.1"/>
    <property type="molecule type" value="Genomic_DNA"/>
</dbReference>
<dbReference type="CDD" id="cd03801">
    <property type="entry name" value="GT4_PimA-like"/>
    <property type="match status" value="1"/>
</dbReference>
<dbReference type="PANTHER" id="PTHR12526">
    <property type="entry name" value="GLYCOSYLTRANSFERASE"/>
    <property type="match status" value="1"/>
</dbReference>
<comment type="caution">
    <text evidence="2">The sequence shown here is derived from an EMBL/GenBank/DDBJ whole genome shotgun (WGS) entry which is preliminary data.</text>
</comment>